<reference evidence="2" key="1">
    <citation type="submission" date="2023-07" db="EMBL/GenBank/DDBJ databases">
        <title>Chromosome-level genome assembly of Artemia franciscana.</title>
        <authorList>
            <person name="Jo E."/>
        </authorList>
    </citation>
    <scope>NUCLEOTIDE SEQUENCE</scope>
    <source>
        <tissue evidence="2">Whole body</tissue>
    </source>
</reference>
<comment type="caution">
    <text evidence="2">The sequence shown here is derived from an EMBL/GenBank/DDBJ whole genome shotgun (WGS) entry which is preliminary data.</text>
</comment>
<protein>
    <recommendedName>
        <fullName evidence="4">DUF4371 domain-containing protein</fullName>
    </recommendedName>
</protein>
<evidence type="ECO:0000256" key="1">
    <source>
        <dbReference type="SAM" id="MobiDB-lite"/>
    </source>
</evidence>
<dbReference type="PANTHER" id="PTHR45749">
    <property type="match status" value="1"/>
</dbReference>
<feature type="compositionally biased region" description="Polar residues" evidence="1">
    <location>
        <begin position="92"/>
        <end position="103"/>
    </location>
</feature>
<evidence type="ECO:0000313" key="3">
    <source>
        <dbReference type="Proteomes" id="UP001187531"/>
    </source>
</evidence>
<gene>
    <name evidence="2" type="ORF">QYM36_008566</name>
</gene>
<organism evidence="2 3">
    <name type="scientific">Artemia franciscana</name>
    <name type="common">Brine shrimp</name>
    <name type="synonym">Artemia sanfranciscana</name>
    <dbReference type="NCBI Taxonomy" id="6661"/>
    <lineage>
        <taxon>Eukaryota</taxon>
        <taxon>Metazoa</taxon>
        <taxon>Ecdysozoa</taxon>
        <taxon>Arthropoda</taxon>
        <taxon>Crustacea</taxon>
        <taxon>Branchiopoda</taxon>
        <taxon>Anostraca</taxon>
        <taxon>Artemiidae</taxon>
        <taxon>Artemia</taxon>
    </lineage>
</organism>
<dbReference type="AlphaFoldDB" id="A0AA88HQY4"/>
<accession>A0AA88HQY4</accession>
<keyword evidence="3" id="KW-1185">Reference proteome</keyword>
<name>A0AA88HQY4_ARTSF</name>
<proteinExistence type="predicted"/>
<evidence type="ECO:0008006" key="4">
    <source>
        <dbReference type="Google" id="ProtNLM"/>
    </source>
</evidence>
<dbReference type="EMBL" id="JAVRJZ010000013">
    <property type="protein sequence ID" value="KAK2714005.1"/>
    <property type="molecule type" value="Genomic_DNA"/>
</dbReference>
<evidence type="ECO:0000313" key="2">
    <source>
        <dbReference type="EMBL" id="KAK2714005.1"/>
    </source>
</evidence>
<dbReference type="PANTHER" id="PTHR45749:SF21">
    <property type="entry name" value="DUF4371 DOMAIN-CONTAINING PROTEIN"/>
    <property type="match status" value="1"/>
</dbReference>
<feature type="region of interest" description="Disordered" evidence="1">
    <location>
        <begin position="72"/>
        <end position="103"/>
    </location>
</feature>
<dbReference type="Proteomes" id="UP001187531">
    <property type="component" value="Unassembled WGS sequence"/>
</dbReference>
<sequence>MSLSGALKRKLAALKKEKEAENQSFLSRCIKKQKPSPCEPVQQVCNSESEQTIATVPSSSNEVMVPQIKQAGNKTPQGTATLGVDEEYRRSSGPTDISLSSLDQPPQTRLVKYPAYGYRPFIDLGVRKWRDISSVFEQNTGSDRHKNNAVSWTKFKDIQTKDMQPIASVLITDRNKEIKENREHVKTLLKVTALLGRLGTAFRGHDETESSTNKLNFVETCNLLAEYSPTFFNKLQRRYGHYTSHEYQNDLIW</sequence>